<feature type="repeat" description="ANK" evidence="3">
    <location>
        <begin position="198"/>
        <end position="230"/>
    </location>
</feature>
<gene>
    <name evidence="5" type="ORF">GPECTOR_52g31</name>
</gene>
<dbReference type="EMBL" id="LSYV01000053">
    <property type="protein sequence ID" value="KXZ45630.1"/>
    <property type="molecule type" value="Genomic_DNA"/>
</dbReference>
<keyword evidence="6" id="KW-1185">Reference proteome</keyword>
<dbReference type="PANTHER" id="PTHR24166:SF48">
    <property type="entry name" value="PROTEIN VAPYRIN"/>
    <property type="match status" value="1"/>
</dbReference>
<feature type="region of interest" description="Disordered" evidence="4">
    <location>
        <begin position="94"/>
        <end position="159"/>
    </location>
</feature>
<organism evidence="5 6">
    <name type="scientific">Gonium pectorale</name>
    <name type="common">Green alga</name>
    <dbReference type="NCBI Taxonomy" id="33097"/>
    <lineage>
        <taxon>Eukaryota</taxon>
        <taxon>Viridiplantae</taxon>
        <taxon>Chlorophyta</taxon>
        <taxon>core chlorophytes</taxon>
        <taxon>Chlorophyceae</taxon>
        <taxon>CS clade</taxon>
        <taxon>Chlamydomonadales</taxon>
        <taxon>Volvocaceae</taxon>
        <taxon>Gonium</taxon>
    </lineage>
</organism>
<sequence>MALVETDVVYGHISGGGVKRRRRSSDFGGELRSPRRERVGDAAAGAFDVVGLLGEGAAAAPGGGGPGPMAEDLVPCKPATHTAPAAFRTLLKPHQQSVPRSQPVQPLMPPSQALSPFLPLQGQVTPPPPPRNSSAQPFTPLPPPLAPLPRTRPRLPQKPLPPFPLASLLLPPLAALSSPAVPPCPPSSAFSVTDHSNSGGSPLLAACQSGHADTAALLLRRGATVDVTRGSELLHAADPRVVDALLVAAPGVAVHLGRALVAAAGGGRIEVVAALLRHGADPLQGRGMALSEAAYQGNCAILELLLHAGGARLAGSPAIVAAQQLALRFGRIRAADMLAPFLTAPSSSRQAPMSVPSCTP</sequence>
<proteinExistence type="predicted"/>
<dbReference type="STRING" id="33097.A0A150G8E3"/>
<dbReference type="SMART" id="SM00248">
    <property type="entry name" value="ANK"/>
    <property type="match status" value="2"/>
</dbReference>
<evidence type="ECO:0000313" key="5">
    <source>
        <dbReference type="EMBL" id="KXZ45630.1"/>
    </source>
</evidence>
<dbReference type="Gene3D" id="1.25.40.20">
    <property type="entry name" value="Ankyrin repeat-containing domain"/>
    <property type="match status" value="1"/>
</dbReference>
<dbReference type="InterPro" id="IPR036770">
    <property type="entry name" value="Ankyrin_rpt-contain_sf"/>
</dbReference>
<name>A0A150G8E3_GONPE</name>
<evidence type="ECO:0000256" key="1">
    <source>
        <dbReference type="ARBA" id="ARBA00022737"/>
    </source>
</evidence>
<evidence type="ECO:0000313" key="6">
    <source>
        <dbReference type="Proteomes" id="UP000075714"/>
    </source>
</evidence>
<dbReference type="Proteomes" id="UP000075714">
    <property type="component" value="Unassembled WGS sequence"/>
</dbReference>
<accession>A0A150G8E3</accession>
<evidence type="ECO:0000256" key="3">
    <source>
        <dbReference type="PROSITE-ProRule" id="PRU00023"/>
    </source>
</evidence>
<feature type="region of interest" description="Disordered" evidence="4">
    <location>
        <begin position="15"/>
        <end position="40"/>
    </location>
</feature>
<protein>
    <submittedName>
        <fullName evidence="5">Uncharacterized protein</fullName>
    </submittedName>
</protein>
<dbReference type="InterPro" id="IPR050889">
    <property type="entry name" value="Dendritic_Spine_Reg/Scaffold"/>
</dbReference>
<dbReference type="InterPro" id="IPR002110">
    <property type="entry name" value="Ankyrin_rpt"/>
</dbReference>
<dbReference type="PANTHER" id="PTHR24166">
    <property type="entry name" value="ROLLING PEBBLES, ISOFORM B"/>
    <property type="match status" value="1"/>
</dbReference>
<dbReference type="PROSITE" id="PS50088">
    <property type="entry name" value="ANK_REPEAT"/>
    <property type="match status" value="1"/>
</dbReference>
<feature type="compositionally biased region" description="Low complexity" evidence="4">
    <location>
        <begin position="94"/>
        <end position="105"/>
    </location>
</feature>
<evidence type="ECO:0000256" key="2">
    <source>
        <dbReference type="ARBA" id="ARBA00023043"/>
    </source>
</evidence>
<dbReference type="OrthoDB" id="540246at2759"/>
<keyword evidence="2 3" id="KW-0040">ANK repeat</keyword>
<dbReference type="Pfam" id="PF00023">
    <property type="entry name" value="Ank"/>
    <property type="match status" value="1"/>
</dbReference>
<dbReference type="SUPFAM" id="SSF48403">
    <property type="entry name" value="Ankyrin repeat"/>
    <property type="match status" value="1"/>
</dbReference>
<keyword evidence="1" id="KW-0677">Repeat</keyword>
<comment type="caution">
    <text evidence="5">The sequence shown here is derived from an EMBL/GenBank/DDBJ whole genome shotgun (WGS) entry which is preliminary data.</text>
</comment>
<dbReference type="PROSITE" id="PS50297">
    <property type="entry name" value="ANK_REP_REGION"/>
    <property type="match status" value="1"/>
</dbReference>
<evidence type="ECO:0000256" key="4">
    <source>
        <dbReference type="SAM" id="MobiDB-lite"/>
    </source>
</evidence>
<dbReference type="AlphaFoldDB" id="A0A150G8E3"/>
<reference evidence="6" key="1">
    <citation type="journal article" date="2016" name="Nat. Commun.">
        <title>The Gonium pectorale genome demonstrates co-option of cell cycle regulation during the evolution of multicellularity.</title>
        <authorList>
            <person name="Hanschen E.R."/>
            <person name="Marriage T.N."/>
            <person name="Ferris P.J."/>
            <person name="Hamaji T."/>
            <person name="Toyoda A."/>
            <person name="Fujiyama A."/>
            <person name="Neme R."/>
            <person name="Noguchi H."/>
            <person name="Minakuchi Y."/>
            <person name="Suzuki M."/>
            <person name="Kawai-Toyooka H."/>
            <person name="Smith D.R."/>
            <person name="Sparks H."/>
            <person name="Anderson J."/>
            <person name="Bakaric R."/>
            <person name="Luria V."/>
            <person name="Karger A."/>
            <person name="Kirschner M.W."/>
            <person name="Durand P.M."/>
            <person name="Michod R.E."/>
            <person name="Nozaki H."/>
            <person name="Olson B.J."/>
        </authorList>
    </citation>
    <scope>NUCLEOTIDE SEQUENCE [LARGE SCALE GENOMIC DNA]</scope>
    <source>
        <strain evidence="6">NIES-2863</strain>
    </source>
</reference>